<accession>A0ABY4QN54</accession>
<protein>
    <submittedName>
        <fullName evidence="2">ArsA family ATPase</fullName>
    </submittedName>
</protein>
<evidence type="ECO:0000313" key="2">
    <source>
        <dbReference type="EMBL" id="UQX11223.1"/>
    </source>
</evidence>
<reference evidence="2" key="1">
    <citation type="submission" date="2022-05" db="EMBL/GenBank/DDBJ databases">
        <title>A methanotrophic Mycobacterium dominates a cave microbial ecosystem.</title>
        <authorList>
            <person name="Van Spanning R.J.M."/>
            <person name="Guan Q."/>
            <person name="Melkonian C."/>
            <person name="Gallant J."/>
            <person name="Polerecky L."/>
            <person name="Flot J.-F."/>
            <person name="Brandt B.W."/>
            <person name="Braster M."/>
            <person name="Iturbe Espinoza P."/>
            <person name="Aerts J."/>
            <person name="Meima-Franke M."/>
            <person name="Piersma S.R."/>
            <person name="Bunduc C."/>
            <person name="Ummels R."/>
            <person name="Pain A."/>
            <person name="Fleming E.J."/>
            <person name="van der Wel N."/>
            <person name="Gherman V.D."/>
            <person name="Sarbu S.M."/>
            <person name="Bodelier P.L.E."/>
            <person name="Bitter W."/>
        </authorList>
    </citation>
    <scope>NUCLEOTIDE SEQUENCE</scope>
    <source>
        <strain evidence="2">Sulfur Cave</strain>
    </source>
</reference>
<name>A0ABY4QN54_9MYCO</name>
<dbReference type="EMBL" id="CP097320">
    <property type="protein sequence ID" value="UQX11223.1"/>
    <property type="molecule type" value="Genomic_DNA"/>
</dbReference>
<evidence type="ECO:0000259" key="1">
    <source>
        <dbReference type="Pfam" id="PF02374"/>
    </source>
</evidence>
<keyword evidence="3" id="KW-1185">Reference proteome</keyword>
<gene>
    <name evidence="2" type="ORF">M5I08_01305</name>
</gene>
<dbReference type="Pfam" id="PF02374">
    <property type="entry name" value="ArsA_ATPase"/>
    <property type="match status" value="1"/>
</dbReference>
<dbReference type="InterPro" id="IPR025723">
    <property type="entry name" value="ArsA/GET3_ATPase-like"/>
</dbReference>
<feature type="domain" description="ArsA/GET3 Anion-transporting ATPase-like" evidence="1">
    <location>
        <begin position="20"/>
        <end position="285"/>
    </location>
</feature>
<dbReference type="PANTHER" id="PTHR10803:SF26">
    <property type="entry name" value="ANION TRANSPORTER ATPASE-RELATED"/>
    <property type="match status" value="1"/>
</dbReference>
<dbReference type="PANTHER" id="PTHR10803">
    <property type="entry name" value="ARSENICAL PUMP-DRIVING ATPASE ARSENITE-TRANSLOCATING ATPASE"/>
    <property type="match status" value="1"/>
</dbReference>
<evidence type="ECO:0000313" key="3">
    <source>
        <dbReference type="Proteomes" id="UP001056610"/>
    </source>
</evidence>
<proteinExistence type="predicted"/>
<organism evidence="2 3">
    <name type="scientific">Candidatus Mycobacterium methanotrophicum</name>
    <dbReference type="NCBI Taxonomy" id="2943498"/>
    <lineage>
        <taxon>Bacteria</taxon>
        <taxon>Bacillati</taxon>
        <taxon>Actinomycetota</taxon>
        <taxon>Actinomycetes</taxon>
        <taxon>Mycobacteriales</taxon>
        <taxon>Mycobacteriaceae</taxon>
        <taxon>Mycobacterium</taxon>
    </lineage>
</organism>
<dbReference type="RefSeq" id="WP_219066977.1">
    <property type="nucleotide sequence ID" value="NZ_CAJUXY010000013.1"/>
</dbReference>
<dbReference type="InterPro" id="IPR016300">
    <property type="entry name" value="ATPase_ArsA/GET3"/>
</dbReference>
<sequence length="391" mass="42150">MSITPPKLDVAAILADTANRVVVCCGAGGVGKTTTAAAMALRAAEYGRTVVVLTIDPAKRLAQALGINDLGNSPQRVPLAPEVPGQLFAMMLDMRRTFDEMVIQYSGPDRAQAILDNQFYQTVATSLAGTQEYMAMEKLGQLLSEDRWDLVVVDTPPSRNALDFLDAPKRLGSFMDSRLWRLLLSPGRGIGRLVTGAVGLAMRALSTILGSQILSDAADFVQSLDATFGGFREKADRTYAFLKRRGTQFAVVSAAEPDALREASFFVDRLSEERMPLAGLILNRTHPMLCSLPLERAIDGAKTLENESEGTGESDTTDLAMAVLQIHAERAATSKREIRLLSRFTAANPHVAIVGVPSLPFDVSDLEALRAIADQMTSVPVEDDASRSAAR</sequence>
<dbReference type="Proteomes" id="UP001056610">
    <property type="component" value="Chromosome"/>
</dbReference>